<evidence type="ECO:0000313" key="4">
    <source>
        <dbReference type="Proteomes" id="UP000001203"/>
    </source>
</evidence>
<evidence type="ECO:0008006" key="5">
    <source>
        <dbReference type="Google" id="ProtNLM"/>
    </source>
</evidence>
<keyword evidence="2" id="KW-0472">Membrane</keyword>
<dbReference type="Proteomes" id="UP000001203">
    <property type="component" value="Chromosome circular"/>
</dbReference>
<dbReference type="STRING" id="43989.cce_3648"/>
<evidence type="ECO:0000256" key="2">
    <source>
        <dbReference type="SAM" id="Phobius"/>
    </source>
</evidence>
<dbReference type="OrthoDB" id="428462at2"/>
<proteinExistence type="predicted"/>
<protein>
    <recommendedName>
        <fullName evidence="5">Prepilin-type N-terminal cleavage/methylation domain-containing protein</fullName>
    </recommendedName>
</protein>
<gene>
    <name evidence="3" type="ordered locus">cce_3648</name>
</gene>
<dbReference type="eggNOG" id="COG4967">
    <property type="taxonomic scope" value="Bacteria"/>
</dbReference>
<name>B1X0V7_CROS5</name>
<reference evidence="3 4" key="1">
    <citation type="journal article" date="2008" name="Proc. Natl. Acad. Sci. U.S.A.">
        <title>The genome of Cyanothece 51142, a unicellular diazotrophic cyanobacterium important in the marine nitrogen cycle.</title>
        <authorList>
            <person name="Welsh E.A."/>
            <person name="Liberton M."/>
            <person name="Stoeckel J."/>
            <person name="Loh T."/>
            <person name="Elvitigala T."/>
            <person name="Wang C."/>
            <person name="Wollam A."/>
            <person name="Fulton R.S."/>
            <person name="Clifton S.W."/>
            <person name="Jacobs J.M."/>
            <person name="Aurora R."/>
            <person name="Ghosh B.K."/>
            <person name="Sherman L.A."/>
            <person name="Smith R.D."/>
            <person name="Wilson R.K."/>
            <person name="Pakrasi H.B."/>
        </authorList>
    </citation>
    <scope>NUCLEOTIDE SEQUENCE [LARGE SCALE GENOMIC DNA]</scope>
    <source>
        <strain evidence="4">ATCC 51142 / BH68</strain>
    </source>
</reference>
<evidence type="ECO:0000256" key="1">
    <source>
        <dbReference type="SAM" id="MobiDB-lite"/>
    </source>
</evidence>
<feature type="compositionally biased region" description="Basic and acidic residues" evidence="1">
    <location>
        <begin position="237"/>
        <end position="247"/>
    </location>
</feature>
<dbReference type="HOGENOM" id="CLU_1033340_0_0_3"/>
<keyword evidence="4" id="KW-1185">Reference proteome</keyword>
<keyword evidence="2" id="KW-1133">Transmembrane helix</keyword>
<accession>B1X0V7</accession>
<evidence type="ECO:0000313" key="3">
    <source>
        <dbReference type="EMBL" id="ACB52996.1"/>
    </source>
</evidence>
<sequence length="269" mass="30032">MNKPLLTLLLCPSKPNNDQGFSLFEVTIAILVSSAFLMGTLQAMTINAVMQIKSERQAKANFIIQQDIEKLQAAASSMDLDYIENNLNPDGKSKSQLCFRFKIPNMADVRFGADLVKELDDILTNDSEPSTKSDPAINTNTVFSSAQTFNQFKTDADGNVLYTNGQPVLNEQKDSVETSDSKKVVVQILMNDDILNKNYRLVRLMTVDSSTRYDVLQVYYRVGEPYDPNDPNQTDNDSDRLRDDQSGRKSIIAENYTEVIPAAVAECGF</sequence>
<dbReference type="EMBL" id="CP000806">
    <property type="protein sequence ID" value="ACB52996.1"/>
    <property type="molecule type" value="Genomic_DNA"/>
</dbReference>
<dbReference type="RefSeq" id="WP_009545193.1">
    <property type="nucleotide sequence ID" value="NC_010546.1"/>
</dbReference>
<feature type="transmembrane region" description="Helical" evidence="2">
    <location>
        <begin position="20"/>
        <end position="41"/>
    </location>
</feature>
<organism evidence="3 4">
    <name type="scientific">Crocosphaera subtropica (strain ATCC 51142 / BH68)</name>
    <name type="common">Cyanothece sp. (strain ATCC 51142)</name>
    <dbReference type="NCBI Taxonomy" id="43989"/>
    <lineage>
        <taxon>Bacteria</taxon>
        <taxon>Bacillati</taxon>
        <taxon>Cyanobacteriota</taxon>
        <taxon>Cyanophyceae</taxon>
        <taxon>Oscillatoriophycideae</taxon>
        <taxon>Chroococcales</taxon>
        <taxon>Aphanothecaceae</taxon>
        <taxon>Crocosphaera</taxon>
        <taxon>Crocosphaera subtropica</taxon>
    </lineage>
</organism>
<dbReference type="KEGG" id="cyt:cce_3648"/>
<keyword evidence="2" id="KW-0812">Transmembrane</keyword>
<dbReference type="AlphaFoldDB" id="B1X0V7"/>
<feature type="region of interest" description="Disordered" evidence="1">
    <location>
        <begin position="224"/>
        <end position="248"/>
    </location>
</feature>